<evidence type="ECO:0000256" key="2">
    <source>
        <dbReference type="ARBA" id="ARBA00022692"/>
    </source>
</evidence>
<dbReference type="Pfam" id="PF00702">
    <property type="entry name" value="Hydrolase"/>
    <property type="match status" value="1"/>
</dbReference>
<keyword evidence="4" id="KW-0472">Membrane</keyword>
<evidence type="ECO:0000313" key="7">
    <source>
        <dbReference type="Proteomes" id="UP000306628"/>
    </source>
</evidence>
<accession>A0A5S4GXS0</accession>
<dbReference type="GO" id="GO:0005524">
    <property type="term" value="F:ATP binding"/>
    <property type="evidence" value="ECO:0007669"/>
    <property type="project" value="InterPro"/>
</dbReference>
<evidence type="ECO:0000256" key="1">
    <source>
        <dbReference type="ARBA" id="ARBA00004141"/>
    </source>
</evidence>
<dbReference type="InterPro" id="IPR023214">
    <property type="entry name" value="HAD_sf"/>
</dbReference>
<dbReference type="Proteomes" id="UP000306628">
    <property type="component" value="Unassembled WGS sequence"/>
</dbReference>
<organism evidence="6 7">
    <name type="scientific">Nonomuraea zeae</name>
    <dbReference type="NCBI Taxonomy" id="1642303"/>
    <lineage>
        <taxon>Bacteria</taxon>
        <taxon>Bacillati</taxon>
        <taxon>Actinomycetota</taxon>
        <taxon>Actinomycetes</taxon>
        <taxon>Streptosporangiales</taxon>
        <taxon>Streptosporangiaceae</taxon>
        <taxon>Nonomuraea</taxon>
    </lineage>
</organism>
<dbReference type="EMBL" id="VCKX01000016">
    <property type="protein sequence ID" value="TMR37472.1"/>
    <property type="molecule type" value="Genomic_DNA"/>
</dbReference>
<dbReference type="Gene3D" id="3.40.1110.10">
    <property type="entry name" value="Calcium-transporting ATPase, cytoplasmic domain N"/>
    <property type="match status" value="1"/>
</dbReference>
<feature type="compositionally biased region" description="Basic and acidic residues" evidence="5">
    <location>
        <begin position="100"/>
        <end position="115"/>
    </location>
</feature>
<evidence type="ECO:0000313" key="6">
    <source>
        <dbReference type="EMBL" id="TMR37472.1"/>
    </source>
</evidence>
<sequence>MSSVCGRWRRVSSSTAFTSVLPPVNTLGTSERRGSQRRLGPSRQPETPIPMPTSSNVTNACVNRPRTASGRWTARSAGDDGHCLPADDDLVEVDGRPPARVSVPDHEHARGRGAEAEASAAGDRVIAVATRDAPGQDTLTPADEHDLAFRGLLVFLDPPKAGARDALGRLAELGITVKVLTGDNPAVAAKLCADLGLPAARVLTGADVEAADDARLAELIDQTTIFARISPQHKARIVRVQRRSGLDVAFLGDGVNDAIALHAADVGISVDSATDVAKDAADVLLLEQNLAIPQTLVIFAIRTRRVPFFRSHPSLPLLPAALGVVSVGALLPATPIPAARLVTLRSPG</sequence>
<keyword evidence="7" id="KW-1185">Reference proteome</keyword>
<keyword evidence="6" id="KW-0378">Hydrolase</keyword>
<feature type="region of interest" description="Disordered" evidence="5">
    <location>
        <begin position="20"/>
        <end position="59"/>
    </location>
</feature>
<protein>
    <submittedName>
        <fullName evidence="6">HAD family hydrolase</fullName>
    </submittedName>
</protein>
<reference evidence="6 7" key="1">
    <citation type="submission" date="2019-05" db="EMBL/GenBank/DDBJ databases">
        <title>Draft genome sequence of Nonomuraea zeae DSM 100528.</title>
        <authorList>
            <person name="Saricaoglu S."/>
            <person name="Isik K."/>
        </authorList>
    </citation>
    <scope>NUCLEOTIDE SEQUENCE [LARGE SCALE GENOMIC DNA]</scope>
    <source>
        <strain evidence="6 7">DSM 100528</strain>
    </source>
</reference>
<evidence type="ECO:0000256" key="5">
    <source>
        <dbReference type="SAM" id="MobiDB-lite"/>
    </source>
</evidence>
<dbReference type="OrthoDB" id="9814270at2"/>
<dbReference type="PRINTS" id="PR00120">
    <property type="entry name" value="HATPASE"/>
</dbReference>
<dbReference type="NCBIfam" id="TIGR01494">
    <property type="entry name" value="ATPase_P-type"/>
    <property type="match status" value="1"/>
</dbReference>
<evidence type="ECO:0000256" key="3">
    <source>
        <dbReference type="ARBA" id="ARBA00022989"/>
    </source>
</evidence>
<evidence type="ECO:0000256" key="4">
    <source>
        <dbReference type="ARBA" id="ARBA00023136"/>
    </source>
</evidence>
<dbReference type="Gene3D" id="3.40.50.1000">
    <property type="entry name" value="HAD superfamily/HAD-like"/>
    <property type="match status" value="1"/>
</dbReference>
<dbReference type="SUPFAM" id="SSF56784">
    <property type="entry name" value="HAD-like"/>
    <property type="match status" value="1"/>
</dbReference>
<comment type="subcellular location">
    <subcellularLocation>
        <location evidence="1">Membrane</location>
        <topology evidence="1">Multi-pass membrane protein</topology>
    </subcellularLocation>
</comment>
<comment type="caution">
    <text evidence="6">The sequence shown here is derived from an EMBL/GenBank/DDBJ whole genome shotgun (WGS) entry which is preliminary data.</text>
</comment>
<dbReference type="PRINTS" id="PR00119">
    <property type="entry name" value="CATATPASE"/>
</dbReference>
<dbReference type="InterPro" id="IPR023299">
    <property type="entry name" value="ATPase_P-typ_cyto_dom_N"/>
</dbReference>
<keyword evidence="3" id="KW-1133">Transmembrane helix</keyword>
<keyword evidence="2" id="KW-0812">Transmembrane</keyword>
<gene>
    <name evidence="6" type="ORF">ETD85_07735</name>
</gene>
<dbReference type="InterPro" id="IPR001757">
    <property type="entry name" value="P_typ_ATPase"/>
</dbReference>
<dbReference type="InterPro" id="IPR036412">
    <property type="entry name" value="HAD-like_sf"/>
</dbReference>
<dbReference type="GO" id="GO:0016020">
    <property type="term" value="C:membrane"/>
    <property type="evidence" value="ECO:0007669"/>
    <property type="project" value="UniProtKB-SubCell"/>
</dbReference>
<proteinExistence type="predicted"/>
<feature type="region of interest" description="Disordered" evidence="5">
    <location>
        <begin position="100"/>
        <end position="122"/>
    </location>
</feature>
<name>A0A5S4GXS0_9ACTN</name>
<dbReference type="PANTHER" id="PTHR42861">
    <property type="entry name" value="CALCIUM-TRANSPORTING ATPASE"/>
    <property type="match status" value="1"/>
</dbReference>
<dbReference type="GO" id="GO:0016887">
    <property type="term" value="F:ATP hydrolysis activity"/>
    <property type="evidence" value="ECO:0007669"/>
    <property type="project" value="InterPro"/>
</dbReference>
<dbReference type="AlphaFoldDB" id="A0A5S4GXS0"/>